<dbReference type="SUPFAM" id="SSF51735">
    <property type="entry name" value="NAD(P)-binding Rossmann-fold domains"/>
    <property type="match status" value="1"/>
</dbReference>
<name>A0ABN2HKZ2_9ACTN</name>
<sequence>MIVLTGATGTVGGYLAVKLAERGHPARAIVRDLGRAQPLRQLGLDIIPGDMARPATLGRALKGATRLFLLSPDLPGEEKFEAESNVIEAAADAGVSHVVYLSVAGADVGDTVFARWHGRTERALARTPMSWTFLRPNGFMSNIVGPSGLTRQEETLALPAGEGRVSVVHPGDIAAVAASALTDPQHEHRAYLLTGPKALTFREQAAQLSALLGRVVSYVDLPEEAARESILASGTPALVADALLDFYRHVRAGNCAQVSDDIEKVTGSPARSFTEFIQELL</sequence>
<dbReference type="Gene3D" id="3.90.25.10">
    <property type="entry name" value="UDP-galactose 4-epimerase, domain 1"/>
    <property type="match status" value="1"/>
</dbReference>
<dbReference type="InterPro" id="IPR008030">
    <property type="entry name" value="NmrA-like"/>
</dbReference>
<feature type="domain" description="NmrA-like" evidence="1">
    <location>
        <begin position="2"/>
        <end position="270"/>
    </location>
</feature>
<dbReference type="PANTHER" id="PTHR43162">
    <property type="match status" value="1"/>
</dbReference>
<evidence type="ECO:0000313" key="2">
    <source>
        <dbReference type="EMBL" id="GAA1689741.1"/>
    </source>
</evidence>
<proteinExistence type="predicted"/>
<dbReference type="EMBL" id="BAAANY010000017">
    <property type="protein sequence ID" value="GAA1689741.1"/>
    <property type="molecule type" value="Genomic_DNA"/>
</dbReference>
<dbReference type="RefSeq" id="WP_344312212.1">
    <property type="nucleotide sequence ID" value="NZ_BAAANY010000017.1"/>
</dbReference>
<dbReference type="InterPro" id="IPR051604">
    <property type="entry name" value="Ergot_Alk_Oxidoreductase"/>
</dbReference>
<reference evidence="2 3" key="1">
    <citation type="journal article" date="2019" name="Int. J. Syst. Evol. Microbiol.">
        <title>The Global Catalogue of Microorganisms (GCM) 10K type strain sequencing project: providing services to taxonomists for standard genome sequencing and annotation.</title>
        <authorList>
            <consortium name="The Broad Institute Genomics Platform"/>
            <consortium name="The Broad Institute Genome Sequencing Center for Infectious Disease"/>
            <person name="Wu L."/>
            <person name="Ma J."/>
        </authorList>
    </citation>
    <scope>NUCLEOTIDE SEQUENCE [LARGE SCALE GENOMIC DNA]</scope>
    <source>
        <strain evidence="2 3">JCM 14718</strain>
    </source>
</reference>
<dbReference type="PANTHER" id="PTHR43162:SF1">
    <property type="entry name" value="PRESTALK A DIFFERENTIATION PROTEIN A"/>
    <property type="match status" value="1"/>
</dbReference>
<dbReference type="CDD" id="cd05269">
    <property type="entry name" value="TMR_SDR_a"/>
    <property type="match status" value="1"/>
</dbReference>
<dbReference type="Proteomes" id="UP001500618">
    <property type="component" value="Unassembled WGS sequence"/>
</dbReference>
<gene>
    <name evidence="2" type="ORF">GCM10009765_43840</name>
</gene>
<evidence type="ECO:0000259" key="1">
    <source>
        <dbReference type="Pfam" id="PF05368"/>
    </source>
</evidence>
<comment type="caution">
    <text evidence="2">The sequence shown here is derived from an EMBL/GenBank/DDBJ whole genome shotgun (WGS) entry which is preliminary data.</text>
</comment>
<accession>A0ABN2HKZ2</accession>
<keyword evidence="3" id="KW-1185">Reference proteome</keyword>
<organism evidence="2 3">
    <name type="scientific">Fodinicola feengrottensis</name>
    <dbReference type="NCBI Taxonomy" id="435914"/>
    <lineage>
        <taxon>Bacteria</taxon>
        <taxon>Bacillati</taxon>
        <taxon>Actinomycetota</taxon>
        <taxon>Actinomycetes</taxon>
        <taxon>Mycobacteriales</taxon>
        <taxon>Fodinicola</taxon>
    </lineage>
</organism>
<protein>
    <submittedName>
        <fullName evidence="2">SDR family oxidoreductase</fullName>
    </submittedName>
</protein>
<dbReference type="Gene3D" id="3.40.50.720">
    <property type="entry name" value="NAD(P)-binding Rossmann-like Domain"/>
    <property type="match status" value="1"/>
</dbReference>
<dbReference type="InterPro" id="IPR036291">
    <property type="entry name" value="NAD(P)-bd_dom_sf"/>
</dbReference>
<evidence type="ECO:0000313" key="3">
    <source>
        <dbReference type="Proteomes" id="UP001500618"/>
    </source>
</evidence>
<dbReference type="Pfam" id="PF05368">
    <property type="entry name" value="NmrA"/>
    <property type="match status" value="1"/>
</dbReference>